<comment type="caution">
    <text evidence="1">The sequence shown here is derived from an EMBL/GenBank/DDBJ whole genome shotgun (WGS) entry which is preliminary data.</text>
</comment>
<organism evidence="1 2">
    <name type="scientific">Portunus trituberculatus</name>
    <name type="common">Swimming crab</name>
    <name type="synonym">Neptunus trituberculatus</name>
    <dbReference type="NCBI Taxonomy" id="210409"/>
    <lineage>
        <taxon>Eukaryota</taxon>
        <taxon>Metazoa</taxon>
        <taxon>Ecdysozoa</taxon>
        <taxon>Arthropoda</taxon>
        <taxon>Crustacea</taxon>
        <taxon>Multicrustacea</taxon>
        <taxon>Malacostraca</taxon>
        <taxon>Eumalacostraca</taxon>
        <taxon>Eucarida</taxon>
        <taxon>Decapoda</taxon>
        <taxon>Pleocyemata</taxon>
        <taxon>Brachyura</taxon>
        <taxon>Eubrachyura</taxon>
        <taxon>Portunoidea</taxon>
        <taxon>Portunidae</taxon>
        <taxon>Portuninae</taxon>
        <taxon>Portunus</taxon>
    </lineage>
</organism>
<proteinExistence type="predicted"/>
<dbReference type="EMBL" id="VSRR010072005">
    <property type="protein sequence ID" value="MPC86622.1"/>
    <property type="molecule type" value="Genomic_DNA"/>
</dbReference>
<gene>
    <name evidence="1" type="ORF">E2C01_081457</name>
</gene>
<keyword evidence="2" id="KW-1185">Reference proteome</keyword>
<evidence type="ECO:0000313" key="2">
    <source>
        <dbReference type="Proteomes" id="UP000324222"/>
    </source>
</evidence>
<name>A0A5B7IRZ5_PORTR</name>
<reference evidence="1 2" key="1">
    <citation type="submission" date="2019-05" db="EMBL/GenBank/DDBJ databases">
        <title>Another draft genome of Portunus trituberculatus and its Hox gene families provides insights of decapod evolution.</title>
        <authorList>
            <person name="Jeong J.-H."/>
            <person name="Song I."/>
            <person name="Kim S."/>
            <person name="Choi T."/>
            <person name="Kim D."/>
            <person name="Ryu S."/>
            <person name="Kim W."/>
        </authorList>
    </citation>
    <scope>NUCLEOTIDE SEQUENCE [LARGE SCALE GENOMIC DNA]</scope>
    <source>
        <tissue evidence="1">Muscle</tissue>
    </source>
</reference>
<sequence length="61" mass="6552">MQTTSALSIPPVQCHFLLSIFSSLQAFSMLPEISSGPIAFPSSSSSINLYISDFSTLISPR</sequence>
<dbReference type="Proteomes" id="UP000324222">
    <property type="component" value="Unassembled WGS sequence"/>
</dbReference>
<protein>
    <submittedName>
        <fullName evidence="1">Uncharacterized protein</fullName>
    </submittedName>
</protein>
<accession>A0A5B7IRZ5</accession>
<evidence type="ECO:0000313" key="1">
    <source>
        <dbReference type="EMBL" id="MPC86622.1"/>
    </source>
</evidence>
<dbReference type="AlphaFoldDB" id="A0A5B7IRZ5"/>